<proteinExistence type="predicted"/>
<dbReference type="Proteomes" id="UP000298656">
    <property type="component" value="Chromosome 2"/>
</dbReference>
<name>A0A4P8J018_9BURK</name>
<dbReference type="KEGG" id="tvl:FAZ95_34435"/>
<gene>
    <name evidence="1" type="ORF">FAZ95_34435</name>
</gene>
<protein>
    <submittedName>
        <fullName evidence="1">Uncharacterized protein</fullName>
    </submittedName>
</protein>
<keyword evidence="2" id="KW-1185">Reference proteome</keyword>
<accession>A0A4P8J018</accession>
<evidence type="ECO:0000313" key="2">
    <source>
        <dbReference type="Proteomes" id="UP000298656"/>
    </source>
</evidence>
<dbReference type="AlphaFoldDB" id="A0A4P8J018"/>
<dbReference type="OrthoDB" id="8966903at2"/>
<evidence type="ECO:0000313" key="1">
    <source>
        <dbReference type="EMBL" id="QCP54086.1"/>
    </source>
</evidence>
<organism evidence="1 2">
    <name type="scientific">Trinickia violacea</name>
    <dbReference type="NCBI Taxonomy" id="2571746"/>
    <lineage>
        <taxon>Bacteria</taxon>
        <taxon>Pseudomonadati</taxon>
        <taxon>Pseudomonadota</taxon>
        <taxon>Betaproteobacteria</taxon>
        <taxon>Burkholderiales</taxon>
        <taxon>Burkholderiaceae</taxon>
        <taxon>Trinickia</taxon>
    </lineage>
</organism>
<dbReference type="EMBL" id="CP040078">
    <property type="protein sequence ID" value="QCP54086.1"/>
    <property type="molecule type" value="Genomic_DNA"/>
</dbReference>
<sequence>MNADTQADVKAFVQTAEQTGGFVWVIALVDFTARELRRTLVSDESYSTAAAAKDAGVARLAALTADRTAHA</sequence>
<reference evidence="1 2" key="1">
    <citation type="submission" date="2019-05" db="EMBL/GenBank/DDBJ databases">
        <title>Burkholderia sp. DHOD12, isolated from subtropical forest soil.</title>
        <authorList>
            <person name="Gao Z.-H."/>
            <person name="Qiu L.-H."/>
        </authorList>
    </citation>
    <scope>NUCLEOTIDE SEQUENCE [LARGE SCALE GENOMIC DNA]</scope>
    <source>
        <strain evidence="1 2">DHOD12</strain>
    </source>
</reference>
<dbReference type="RefSeq" id="WP_137336854.1">
    <property type="nucleotide sequence ID" value="NZ_CP040078.1"/>
</dbReference>